<evidence type="ECO:0008006" key="5">
    <source>
        <dbReference type="Google" id="ProtNLM"/>
    </source>
</evidence>
<accession>A0ABQ6V4S7</accession>
<evidence type="ECO:0000256" key="2">
    <source>
        <dbReference type="SAM" id="SignalP"/>
    </source>
</evidence>
<feature type="chain" id="PRO_5047520224" description="Secreted protein" evidence="2">
    <location>
        <begin position="26"/>
        <end position="220"/>
    </location>
</feature>
<sequence>MRRSPLSALAVLAGSAALLLGCAPASPSSSTPSSTPVASPSASTEPEVDAQLVISLDGVSFTDDDGTVTAAYDDSAALLALLEDATGELPAPETVEGMEGYDVDMQSYDWEGLRVLADSAGEGPASIAVTAAEVDGITVTTEEGVGVGATRAELLDAGGWALVDDEDPTTAANLGLGGREVPDTESLTHPGSVGTLYLLFLLDGDTVTQINAPANDFSDV</sequence>
<dbReference type="RefSeq" id="WP_151459229.1">
    <property type="nucleotide sequence ID" value="NZ_WAAO01000002.1"/>
</dbReference>
<protein>
    <recommendedName>
        <fullName evidence="5">Secreted protein</fullName>
    </recommendedName>
</protein>
<proteinExistence type="predicted"/>
<dbReference type="EMBL" id="WAAO01000002">
    <property type="protein sequence ID" value="KAB1864141.1"/>
    <property type="molecule type" value="Genomic_DNA"/>
</dbReference>
<dbReference type="GeneID" id="77476459"/>
<evidence type="ECO:0000256" key="1">
    <source>
        <dbReference type="SAM" id="MobiDB-lite"/>
    </source>
</evidence>
<feature type="compositionally biased region" description="Low complexity" evidence="1">
    <location>
        <begin position="24"/>
        <end position="44"/>
    </location>
</feature>
<feature type="signal peptide" evidence="2">
    <location>
        <begin position="1"/>
        <end position="25"/>
    </location>
</feature>
<feature type="region of interest" description="Disordered" evidence="1">
    <location>
        <begin position="24"/>
        <end position="46"/>
    </location>
</feature>
<comment type="caution">
    <text evidence="3">The sequence shown here is derived from an EMBL/GenBank/DDBJ whole genome shotgun (WGS) entry which is preliminary data.</text>
</comment>
<dbReference type="PROSITE" id="PS51257">
    <property type="entry name" value="PROKAR_LIPOPROTEIN"/>
    <property type="match status" value="1"/>
</dbReference>
<evidence type="ECO:0000313" key="3">
    <source>
        <dbReference type="EMBL" id="KAB1864141.1"/>
    </source>
</evidence>
<dbReference type="Proteomes" id="UP000478836">
    <property type="component" value="Unassembled WGS sequence"/>
</dbReference>
<keyword evidence="2" id="KW-0732">Signal</keyword>
<keyword evidence="4" id="KW-1185">Reference proteome</keyword>
<gene>
    <name evidence="3" type="ORF">F6A08_08350</name>
</gene>
<evidence type="ECO:0000313" key="4">
    <source>
        <dbReference type="Proteomes" id="UP000478836"/>
    </source>
</evidence>
<reference evidence="4" key="1">
    <citation type="submission" date="2019-09" db="EMBL/GenBank/DDBJ databases">
        <title>Whole genome sequencing of Microbacterium maritypicum.</title>
        <authorList>
            <person name="Lenchi N."/>
        </authorList>
    </citation>
    <scope>NUCLEOTIDE SEQUENCE [LARGE SCALE GENOMIC DNA]</scope>
    <source>
        <strain evidence="4">G1</strain>
    </source>
</reference>
<organism evidence="3 4">
    <name type="scientific">Microbacterium algeriense</name>
    <dbReference type="NCBI Taxonomy" id="2615184"/>
    <lineage>
        <taxon>Bacteria</taxon>
        <taxon>Bacillati</taxon>
        <taxon>Actinomycetota</taxon>
        <taxon>Actinomycetes</taxon>
        <taxon>Micrococcales</taxon>
        <taxon>Microbacteriaceae</taxon>
        <taxon>Microbacterium</taxon>
    </lineage>
</organism>
<name>A0ABQ6V4S7_9MICO</name>